<reference evidence="1 2" key="1">
    <citation type="submission" date="2019-02" db="EMBL/GenBank/DDBJ databases">
        <title>Bacterial novel species Emticicia sp. 17J42-9 isolated from soil.</title>
        <authorList>
            <person name="Jung H.-Y."/>
        </authorList>
    </citation>
    <scope>NUCLEOTIDE SEQUENCE [LARGE SCALE GENOMIC DNA]</scope>
    <source>
        <strain evidence="1 2">17J42-9</strain>
    </source>
</reference>
<gene>
    <name evidence="1" type="ORF">EWM59_12460</name>
</gene>
<dbReference type="EMBL" id="SEWF01000016">
    <property type="protein sequence ID" value="RYU95259.1"/>
    <property type="molecule type" value="Genomic_DNA"/>
</dbReference>
<protein>
    <submittedName>
        <fullName evidence="1">Uncharacterized protein</fullName>
    </submittedName>
</protein>
<keyword evidence="2" id="KW-1185">Reference proteome</keyword>
<name>A0A4Q5LZX8_9BACT</name>
<dbReference type="PROSITE" id="PS51257">
    <property type="entry name" value="PROKAR_LIPOPROTEIN"/>
    <property type="match status" value="1"/>
</dbReference>
<organism evidence="1 2">
    <name type="scientific">Emticicia agri</name>
    <dbReference type="NCBI Taxonomy" id="2492393"/>
    <lineage>
        <taxon>Bacteria</taxon>
        <taxon>Pseudomonadati</taxon>
        <taxon>Bacteroidota</taxon>
        <taxon>Cytophagia</taxon>
        <taxon>Cytophagales</taxon>
        <taxon>Leadbetterellaceae</taxon>
        <taxon>Emticicia</taxon>
    </lineage>
</organism>
<sequence length="372" mass="41472">MKKIIVSILLIFFIVGCGLKQTIKDTAQDLTNNTVALIDDAIDEITHESESWQATLQELSDNLTDEAQSTIRNEVQNLATRTIAAAGSEIRCNVDFLGARVVQALQRIKAELLNKPIPQRNPAICQVIPTAIDMNLTPNRRNKVDISGYDFDNQPLKLYLITNDNQRTDVTHAINRLSHYHLVLNLGSNGVLLNETSSRLVLEYKDSQMSSIAITQPVTPDCKEEEISFSPDIITYMPTHTRGDRDYGGHGPAITARVNIYVDNNTIKAKIYMRARETKSDWSTADGSGVFTIYTAPSKRRILTIVSDKETSTNYIDSGHAEDFFEKGSGELVKRFAFVGDTDGDEAGTRTRVKVTFNRVVVKLKEIGNCKE</sequence>
<accession>A0A4Q5LZX8</accession>
<dbReference type="Proteomes" id="UP000293162">
    <property type="component" value="Unassembled WGS sequence"/>
</dbReference>
<evidence type="ECO:0000313" key="1">
    <source>
        <dbReference type="EMBL" id="RYU95259.1"/>
    </source>
</evidence>
<dbReference type="RefSeq" id="WP_130021308.1">
    <property type="nucleotide sequence ID" value="NZ_SEWF01000016.1"/>
</dbReference>
<proteinExistence type="predicted"/>
<dbReference type="OrthoDB" id="3637015at2"/>
<evidence type="ECO:0000313" key="2">
    <source>
        <dbReference type="Proteomes" id="UP000293162"/>
    </source>
</evidence>
<comment type="caution">
    <text evidence="1">The sequence shown here is derived from an EMBL/GenBank/DDBJ whole genome shotgun (WGS) entry which is preliminary data.</text>
</comment>
<dbReference type="AlphaFoldDB" id="A0A4Q5LZX8"/>